<dbReference type="SUPFAM" id="SSF53474">
    <property type="entry name" value="alpha/beta-Hydrolases"/>
    <property type="match status" value="1"/>
</dbReference>
<evidence type="ECO:0000259" key="1">
    <source>
        <dbReference type="Pfam" id="PF12697"/>
    </source>
</evidence>
<organism evidence="2 3">
    <name type="scientific">Ruania alkalisoli</name>
    <dbReference type="NCBI Taxonomy" id="2779775"/>
    <lineage>
        <taxon>Bacteria</taxon>
        <taxon>Bacillati</taxon>
        <taxon>Actinomycetota</taxon>
        <taxon>Actinomycetes</taxon>
        <taxon>Micrococcales</taxon>
        <taxon>Ruaniaceae</taxon>
        <taxon>Ruania</taxon>
    </lineage>
</organism>
<feature type="domain" description="AB hydrolase-1" evidence="1">
    <location>
        <begin position="6"/>
        <end position="225"/>
    </location>
</feature>
<dbReference type="EMBL" id="CP063169">
    <property type="protein sequence ID" value="QOR69954.1"/>
    <property type="molecule type" value="Genomic_DNA"/>
</dbReference>
<evidence type="ECO:0000313" key="3">
    <source>
        <dbReference type="Proteomes" id="UP000593758"/>
    </source>
</evidence>
<dbReference type="KEGG" id="halt:IM660_15100"/>
<dbReference type="PANTHER" id="PTHR43689">
    <property type="entry name" value="HYDROLASE"/>
    <property type="match status" value="1"/>
</dbReference>
<evidence type="ECO:0000313" key="2">
    <source>
        <dbReference type="EMBL" id="QOR69954.1"/>
    </source>
</evidence>
<dbReference type="InterPro" id="IPR000073">
    <property type="entry name" value="AB_hydrolase_1"/>
</dbReference>
<protein>
    <submittedName>
        <fullName evidence="2">Alpha/beta hydrolase</fullName>
    </submittedName>
</protein>
<keyword evidence="2" id="KW-0378">Hydrolase</keyword>
<gene>
    <name evidence="2" type="ORF">IM660_15100</name>
</gene>
<keyword evidence="3" id="KW-1185">Reference proteome</keyword>
<dbReference type="Gene3D" id="3.40.50.1820">
    <property type="entry name" value="alpha/beta hydrolase"/>
    <property type="match status" value="1"/>
</dbReference>
<dbReference type="Proteomes" id="UP000593758">
    <property type="component" value="Chromosome"/>
</dbReference>
<dbReference type="InterPro" id="IPR029058">
    <property type="entry name" value="AB_hydrolase_fold"/>
</dbReference>
<proteinExistence type="predicted"/>
<dbReference type="RefSeq" id="WP_193496662.1">
    <property type="nucleotide sequence ID" value="NZ_CP063169.1"/>
</dbReference>
<reference evidence="2 3" key="1">
    <citation type="submission" date="2020-10" db="EMBL/GenBank/DDBJ databases">
        <title>Haloactinobacterium sp. RN3S43, a bacterium isolated from saline soil.</title>
        <authorList>
            <person name="Sun J.-Q."/>
        </authorList>
    </citation>
    <scope>NUCLEOTIDE SEQUENCE [LARGE SCALE GENOMIC DNA]</scope>
    <source>
        <strain evidence="2 3">RN3S43</strain>
    </source>
</reference>
<dbReference type="Pfam" id="PF12697">
    <property type="entry name" value="Abhydrolase_6"/>
    <property type="match status" value="1"/>
</dbReference>
<accession>A0A7M1SSI8</accession>
<dbReference type="AlphaFoldDB" id="A0A7M1SSI8"/>
<sequence length="235" mass="24984">MSSTTVLLVHGIRTSSSMWTRVQADLDAAGMPSIAVDLPGHGRRMDEEFTLAAADETLERAAAQAPASVVAVGLSLGGYLTLRWAARTDARVAGVLAASCAVRPRGLPLAAYVAIAGLIHRLPDRGRGLHDLTTYAILGGVAAREVSAGGVALDAMVPTLQAMGEVDPIADLARLEVPVWLVNGAWDHFRLEESRFARAAYCSRRIRIRGAGHVLTADRPHELARLVRTLVRSVA</sequence>
<dbReference type="GO" id="GO:0016787">
    <property type="term" value="F:hydrolase activity"/>
    <property type="evidence" value="ECO:0007669"/>
    <property type="project" value="UniProtKB-KW"/>
</dbReference>
<name>A0A7M1SSI8_9MICO</name>
<dbReference type="PANTHER" id="PTHR43689:SF8">
    <property type="entry name" value="ALPHA_BETA-HYDROLASES SUPERFAMILY PROTEIN"/>
    <property type="match status" value="1"/>
</dbReference>